<keyword evidence="3" id="KW-1185">Reference proteome</keyword>
<organism evidence="2 3">
    <name type="scientific">Brevibacillus fluminis</name>
    <dbReference type="NCBI Taxonomy" id="511487"/>
    <lineage>
        <taxon>Bacteria</taxon>
        <taxon>Bacillati</taxon>
        <taxon>Bacillota</taxon>
        <taxon>Bacilli</taxon>
        <taxon>Bacillales</taxon>
        <taxon>Paenibacillaceae</taxon>
        <taxon>Brevibacillus</taxon>
    </lineage>
</organism>
<feature type="region of interest" description="Disordered" evidence="1">
    <location>
        <begin position="1"/>
        <end position="20"/>
    </location>
</feature>
<dbReference type="AlphaFoldDB" id="A0A3M8CTI3"/>
<name>A0A3M8CTI3_9BACL</name>
<evidence type="ECO:0000256" key="1">
    <source>
        <dbReference type="SAM" id="MobiDB-lite"/>
    </source>
</evidence>
<reference evidence="2 3" key="1">
    <citation type="submission" date="2018-10" db="EMBL/GenBank/DDBJ databases">
        <title>Phylogenomics of Brevibacillus.</title>
        <authorList>
            <person name="Dunlap C."/>
        </authorList>
    </citation>
    <scope>NUCLEOTIDE SEQUENCE [LARGE SCALE GENOMIC DNA]</scope>
    <source>
        <strain evidence="2 3">JCM 15716</strain>
    </source>
</reference>
<sequence>MAIDEGAQHVRHSYPYSTKKPPFPREVGFFVQQMVGFNADNLDKNKQERVTHKLALRYRKDYNQSQR</sequence>
<comment type="caution">
    <text evidence="2">The sequence shown here is derived from an EMBL/GenBank/DDBJ whole genome shotgun (WGS) entry which is preliminary data.</text>
</comment>
<dbReference type="Proteomes" id="UP000271031">
    <property type="component" value="Unassembled WGS sequence"/>
</dbReference>
<accession>A0A3M8CTI3</accession>
<proteinExistence type="predicted"/>
<protein>
    <submittedName>
        <fullName evidence="2">Uncharacterized protein</fullName>
    </submittedName>
</protein>
<dbReference type="EMBL" id="RHHQ01000030">
    <property type="protein sequence ID" value="RNB78948.1"/>
    <property type="molecule type" value="Genomic_DNA"/>
</dbReference>
<evidence type="ECO:0000313" key="3">
    <source>
        <dbReference type="Proteomes" id="UP000271031"/>
    </source>
</evidence>
<gene>
    <name evidence="2" type="ORF">EDM56_29835</name>
</gene>
<evidence type="ECO:0000313" key="2">
    <source>
        <dbReference type="EMBL" id="RNB78948.1"/>
    </source>
</evidence>